<gene>
    <name evidence="6" type="ORF">HCN44_002023</name>
</gene>
<reference evidence="6 7" key="1">
    <citation type="submission" date="2020-08" db="EMBL/GenBank/DDBJ databases">
        <title>Aphidius gifuensis genome sequencing and assembly.</title>
        <authorList>
            <person name="Du Z."/>
        </authorList>
    </citation>
    <scope>NUCLEOTIDE SEQUENCE [LARGE SCALE GENOMIC DNA]</scope>
    <source>
        <strain evidence="6">YNYX2018</strain>
        <tissue evidence="6">Adults</tissue>
    </source>
</reference>
<evidence type="ECO:0000256" key="1">
    <source>
        <dbReference type="ARBA" id="ARBA00004123"/>
    </source>
</evidence>
<dbReference type="GO" id="GO:0016592">
    <property type="term" value="C:mediator complex"/>
    <property type="evidence" value="ECO:0007669"/>
    <property type="project" value="InterPro"/>
</dbReference>
<evidence type="ECO:0008006" key="8">
    <source>
        <dbReference type="Google" id="ProtNLM"/>
    </source>
</evidence>
<comment type="caution">
    <text evidence="6">The sequence shown here is derived from an EMBL/GenBank/DDBJ whole genome shotgun (WGS) entry which is preliminary data.</text>
</comment>
<evidence type="ECO:0000256" key="4">
    <source>
        <dbReference type="ARBA" id="ARBA00023163"/>
    </source>
</evidence>
<dbReference type="InterPro" id="IPR021627">
    <property type="entry name" value="Mediator_Med27"/>
</dbReference>
<sequence length="293" mass="33240">MEQLQNSLIAIKVLRSSVGQVFDSLGNGLRADHGEENREEKYIAELQELFTTISSNIRDVEQAVSQLNPPPGPFNLSSTSHLSQETTQERQALYSTLVNSYKWTDKVHEYSNAIQAIVTKNSLKRTYTTGSSRSKRGKPQASIHTVSQQQVESMVAVFDRLYHYMSVTVSRPITSIAVMQVTVGHVLKAVVGFRGLLIERVVVKGYNETIDLWSESRYKVFRKVTDNAHAAILHFHAPQFPELAVKSFMLWIGSYLNLFSEPCKRCGLHLHSALPPTWHDFRTLEPFHYECKS</sequence>
<evidence type="ECO:0000313" key="7">
    <source>
        <dbReference type="Proteomes" id="UP000639338"/>
    </source>
</evidence>
<name>A0A834Y4I9_APHGI</name>
<keyword evidence="3" id="KW-0805">Transcription regulation</keyword>
<protein>
    <recommendedName>
        <fullName evidence="8">Mediator of RNA polymerase II transcription subunit 27</fullName>
    </recommendedName>
</protein>
<accession>A0A834Y4I9</accession>
<evidence type="ECO:0000313" key="6">
    <source>
        <dbReference type="EMBL" id="KAF7996391.1"/>
    </source>
</evidence>
<keyword evidence="5" id="KW-0539">Nucleus</keyword>
<comment type="similarity">
    <text evidence="2">Belongs to the Mediator complex subunit 27 family.</text>
</comment>
<dbReference type="PANTHER" id="PTHR13130:SF4">
    <property type="entry name" value="MEDIATOR OF RNA POLYMERASE II TRANSCRIPTION SUBUNIT 27"/>
    <property type="match status" value="1"/>
</dbReference>
<keyword evidence="7" id="KW-1185">Reference proteome</keyword>
<evidence type="ECO:0000256" key="3">
    <source>
        <dbReference type="ARBA" id="ARBA00023015"/>
    </source>
</evidence>
<keyword evidence="4" id="KW-0804">Transcription</keyword>
<dbReference type="GO" id="GO:0003713">
    <property type="term" value="F:transcription coactivator activity"/>
    <property type="evidence" value="ECO:0007669"/>
    <property type="project" value="TreeGrafter"/>
</dbReference>
<dbReference type="PANTHER" id="PTHR13130">
    <property type="entry name" value="34 KDA TRANSCRIPTIONAL CO-ACTIVATOR-RELATED"/>
    <property type="match status" value="1"/>
</dbReference>
<organism evidence="6 7">
    <name type="scientific">Aphidius gifuensis</name>
    <name type="common">Parasitoid wasp</name>
    <dbReference type="NCBI Taxonomy" id="684658"/>
    <lineage>
        <taxon>Eukaryota</taxon>
        <taxon>Metazoa</taxon>
        <taxon>Ecdysozoa</taxon>
        <taxon>Arthropoda</taxon>
        <taxon>Hexapoda</taxon>
        <taxon>Insecta</taxon>
        <taxon>Pterygota</taxon>
        <taxon>Neoptera</taxon>
        <taxon>Endopterygota</taxon>
        <taxon>Hymenoptera</taxon>
        <taxon>Apocrita</taxon>
        <taxon>Ichneumonoidea</taxon>
        <taxon>Braconidae</taxon>
        <taxon>Aphidiinae</taxon>
        <taxon>Aphidius</taxon>
    </lineage>
</organism>
<dbReference type="Pfam" id="PF11571">
    <property type="entry name" value="Med27"/>
    <property type="match status" value="1"/>
</dbReference>
<proteinExistence type="inferred from homology"/>
<dbReference type="OrthoDB" id="1868004at2759"/>
<evidence type="ECO:0000256" key="2">
    <source>
        <dbReference type="ARBA" id="ARBA00008048"/>
    </source>
</evidence>
<comment type="subcellular location">
    <subcellularLocation>
        <location evidence="1">Nucleus</location>
    </subcellularLocation>
</comment>
<dbReference type="EMBL" id="JACMRX010000001">
    <property type="protein sequence ID" value="KAF7996391.1"/>
    <property type="molecule type" value="Genomic_DNA"/>
</dbReference>
<evidence type="ECO:0000256" key="5">
    <source>
        <dbReference type="ARBA" id="ARBA00023242"/>
    </source>
</evidence>
<dbReference type="GO" id="GO:0006357">
    <property type="term" value="P:regulation of transcription by RNA polymerase II"/>
    <property type="evidence" value="ECO:0007669"/>
    <property type="project" value="TreeGrafter"/>
</dbReference>
<dbReference type="Proteomes" id="UP000639338">
    <property type="component" value="Unassembled WGS sequence"/>
</dbReference>
<dbReference type="AlphaFoldDB" id="A0A834Y4I9"/>